<dbReference type="PROSITE" id="PS51257">
    <property type="entry name" value="PROKAR_LIPOPROTEIN"/>
    <property type="match status" value="1"/>
</dbReference>
<keyword evidence="1" id="KW-0732">Signal</keyword>
<gene>
    <name evidence="3" type="ORF">N475_22715</name>
</gene>
<dbReference type="EMBL" id="AUYB01000133">
    <property type="protein sequence ID" value="KZN31803.1"/>
    <property type="molecule type" value="Genomic_DNA"/>
</dbReference>
<feature type="domain" description="Endonuclease/exonuclease/phosphatase" evidence="2">
    <location>
        <begin position="40"/>
        <end position="385"/>
    </location>
</feature>
<dbReference type="InterPro" id="IPR005135">
    <property type="entry name" value="Endo/exonuclease/phosphatase"/>
</dbReference>
<evidence type="ECO:0000256" key="1">
    <source>
        <dbReference type="SAM" id="SignalP"/>
    </source>
</evidence>
<feature type="signal peptide" evidence="1">
    <location>
        <begin position="1"/>
        <end position="17"/>
    </location>
</feature>
<evidence type="ECO:0000259" key="2">
    <source>
        <dbReference type="Pfam" id="PF03372"/>
    </source>
</evidence>
<dbReference type="GO" id="GO:0003824">
    <property type="term" value="F:catalytic activity"/>
    <property type="evidence" value="ECO:0007669"/>
    <property type="project" value="InterPro"/>
</dbReference>
<dbReference type="PATRIC" id="fig|1365250.3.peg.4347"/>
<dbReference type="SUPFAM" id="SSF56219">
    <property type="entry name" value="DNase I-like"/>
    <property type="match status" value="1"/>
</dbReference>
<reference evidence="3 4" key="1">
    <citation type="submission" date="2013-07" db="EMBL/GenBank/DDBJ databases">
        <title>Comparative Genomic and Metabolomic Analysis of Twelve Strains of Pseudoalteromonas luteoviolacea.</title>
        <authorList>
            <person name="Vynne N.G."/>
            <person name="Mansson M."/>
            <person name="Gram L."/>
        </authorList>
    </citation>
    <scope>NUCLEOTIDE SEQUENCE [LARGE SCALE GENOMIC DNA]</scope>
    <source>
        <strain evidence="3 4">DSM 6061</strain>
    </source>
</reference>
<dbReference type="RefSeq" id="WP_081232476.1">
    <property type="nucleotide sequence ID" value="NZ_AQHB01000049.1"/>
</dbReference>
<protein>
    <recommendedName>
        <fullName evidence="2">Endonuclease/exonuclease/phosphatase domain-containing protein</fullName>
    </recommendedName>
</protein>
<dbReference type="AlphaFoldDB" id="A0A166V7L1"/>
<name>A0A166V7L1_9GAMM</name>
<proteinExistence type="predicted"/>
<dbReference type="Gene3D" id="3.60.10.10">
    <property type="entry name" value="Endonuclease/exonuclease/phosphatase"/>
    <property type="match status" value="1"/>
</dbReference>
<sequence>MKPLSLSIALAVSLLGAGCQLTSTDGADKMALSEQTVRVATFNVSMEATNYNNETSIDVSGNALTNALKSGKINQINNIAEIIQRTRPDVILLNEFDYIEDAGQGIELFKKAYLEVPQNGFKPIEYPYVYLAPVNTGVKTPLSAKNSRLTHFGFGKYAGQYGMVLLSKYPISTDKVRTFQYFLWKDMPDNLMPKELNGKSWFAKEERAIMRLSSKSHWDIPVNICGKQINVLASHPTPPVFDGPEDRNGRRNHDEIRMWKDYISESGNSYLYDDKGNHGGISNQSFVILGDLNASAVDGDAHPDAINQLLQHVRVNNYLAPTSKGGALNKPENKNGPTHTAHWGMRADYVLPSADLNVANSGVFWPHAGSEGAALVADRSASSDHRLVWVDIKLPKLDCTQ</sequence>
<feature type="chain" id="PRO_5007881027" description="Endonuclease/exonuclease/phosphatase domain-containing protein" evidence="1">
    <location>
        <begin position="18"/>
        <end position="401"/>
    </location>
</feature>
<comment type="caution">
    <text evidence="3">The sequence shown here is derived from an EMBL/GenBank/DDBJ whole genome shotgun (WGS) entry which is preliminary data.</text>
</comment>
<evidence type="ECO:0000313" key="3">
    <source>
        <dbReference type="EMBL" id="KZN31803.1"/>
    </source>
</evidence>
<accession>A0A166V7L1</accession>
<dbReference type="InterPro" id="IPR036691">
    <property type="entry name" value="Endo/exonu/phosph_ase_sf"/>
</dbReference>
<evidence type="ECO:0000313" key="4">
    <source>
        <dbReference type="Proteomes" id="UP000076643"/>
    </source>
</evidence>
<dbReference type="Proteomes" id="UP000076643">
    <property type="component" value="Unassembled WGS sequence"/>
</dbReference>
<organism evidence="3 4">
    <name type="scientific">Pseudoalteromonas luteoviolacea DSM 6061</name>
    <dbReference type="NCBI Taxonomy" id="1365250"/>
    <lineage>
        <taxon>Bacteria</taxon>
        <taxon>Pseudomonadati</taxon>
        <taxon>Pseudomonadota</taxon>
        <taxon>Gammaproteobacteria</taxon>
        <taxon>Alteromonadales</taxon>
        <taxon>Pseudoalteromonadaceae</taxon>
        <taxon>Pseudoalteromonas</taxon>
    </lineage>
</organism>
<dbReference type="Pfam" id="PF03372">
    <property type="entry name" value="Exo_endo_phos"/>
    <property type="match status" value="1"/>
</dbReference>
<keyword evidence="4" id="KW-1185">Reference proteome</keyword>